<dbReference type="GO" id="GO:0005829">
    <property type="term" value="C:cytosol"/>
    <property type="evidence" value="ECO:0007669"/>
    <property type="project" value="TreeGrafter"/>
</dbReference>
<dbReference type="GO" id="GO:0006508">
    <property type="term" value="P:proteolysis"/>
    <property type="evidence" value="ECO:0007669"/>
    <property type="project" value="InterPro"/>
</dbReference>
<comment type="caution">
    <text evidence="2">The sequence shown here is derived from an EMBL/GenBank/DDBJ whole genome shotgun (WGS) entry which is preliminary data.</text>
</comment>
<evidence type="ECO:0000259" key="1">
    <source>
        <dbReference type="Pfam" id="PF07687"/>
    </source>
</evidence>
<proteinExistence type="predicted"/>
<accession>X1BX42</accession>
<feature type="domain" description="Peptidase M20 dimerisation" evidence="1">
    <location>
        <begin position="109"/>
        <end position="180"/>
    </location>
</feature>
<dbReference type="SUPFAM" id="SSF53187">
    <property type="entry name" value="Zn-dependent exopeptidases"/>
    <property type="match status" value="1"/>
</dbReference>
<name>X1BX42_9ZZZZ</name>
<feature type="non-terminal residue" evidence="2">
    <location>
        <position position="1"/>
    </location>
</feature>
<dbReference type="EMBL" id="BART01024019">
    <property type="protein sequence ID" value="GAG99580.1"/>
    <property type="molecule type" value="Genomic_DNA"/>
</dbReference>
<gene>
    <name evidence="2" type="ORF">S01H4_43519</name>
</gene>
<dbReference type="Gene3D" id="3.40.630.10">
    <property type="entry name" value="Zn peptidases"/>
    <property type="match status" value="1"/>
</dbReference>
<dbReference type="PANTHER" id="PTHR43501">
    <property type="entry name" value="CYTOSOL NON-SPECIFIC DIPEPTIDASE"/>
    <property type="match status" value="1"/>
</dbReference>
<sequence length="285" mass="31457">DADGTTLGADDGMGIAVALAILIDPSIDSNGPIEVLLTVNEEDGFDGATLLDPSALDIRSKLMINLDGGPIEDIVVGSVCGRRVRFSKQFNWKSYQEDDDLEFVELSVQGLLSGHSGEDISLPRANANKIVSRIVSKLTQEMKLYICKWKGGSKSNVIPAKSSIKFGLKKKNSIIIEELIDDEIASIYQYYKEFEPNIDIKYNKVSPEDYLSVEDSTILLSTANIIPHGVLKMSHKYDGFVESSNNFAIVNTENDKEIIWLYPRSIIRGELNSFCVSMQQLGLLG</sequence>
<feature type="non-terminal residue" evidence="2">
    <location>
        <position position="285"/>
    </location>
</feature>
<protein>
    <recommendedName>
        <fullName evidence="1">Peptidase M20 dimerisation domain-containing protein</fullName>
    </recommendedName>
</protein>
<evidence type="ECO:0000313" key="2">
    <source>
        <dbReference type="EMBL" id="GAG99580.1"/>
    </source>
</evidence>
<dbReference type="PRINTS" id="PR00934">
    <property type="entry name" value="XHISDIPTASE"/>
</dbReference>
<dbReference type="InterPro" id="IPR011650">
    <property type="entry name" value="Peptidase_M20_dimer"/>
</dbReference>
<reference evidence="2" key="1">
    <citation type="journal article" date="2014" name="Front. Microbiol.">
        <title>High frequency of phylogenetically diverse reductive dehalogenase-homologous genes in deep subseafloor sedimentary metagenomes.</title>
        <authorList>
            <person name="Kawai M."/>
            <person name="Futagami T."/>
            <person name="Toyoda A."/>
            <person name="Takaki Y."/>
            <person name="Nishi S."/>
            <person name="Hori S."/>
            <person name="Arai W."/>
            <person name="Tsubouchi T."/>
            <person name="Morono Y."/>
            <person name="Uchiyama I."/>
            <person name="Ito T."/>
            <person name="Fujiyama A."/>
            <person name="Inagaki F."/>
            <person name="Takami H."/>
        </authorList>
    </citation>
    <scope>NUCLEOTIDE SEQUENCE</scope>
    <source>
        <strain evidence="2">Expedition CK06-06</strain>
    </source>
</reference>
<dbReference type="GO" id="GO:0070573">
    <property type="term" value="F:metallodipeptidase activity"/>
    <property type="evidence" value="ECO:0007669"/>
    <property type="project" value="TreeGrafter"/>
</dbReference>
<dbReference type="Pfam" id="PF07687">
    <property type="entry name" value="M20_dimer"/>
    <property type="match status" value="1"/>
</dbReference>
<dbReference type="AlphaFoldDB" id="X1BX42"/>
<organism evidence="2">
    <name type="scientific">marine sediment metagenome</name>
    <dbReference type="NCBI Taxonomy" id="412755"/>
    <lineage>
        <taxon>unclassified sequences</taxon>
        <taxon>metagenomes</taxon>
        <taxon>ecological metagenomes</taxon>
    </lineage>
</organism>
<dbReference type="InterPro" id="IPR001160">
    <property type="entry name" value="Peptidase_M20C"/>
</dbReference>
<dbReference type="PANTHER" id="PTHR43501:SF1">
    <property type="entry name" value="CYTOSOL NON-SPECIFIC DIPEPTIDASE"/>
    <property type="match status" value="1"/>
</dbReference>